<dbReference type="RefSeq" id="WP_127781460.1">
    <property type="nucleotide sequence ID" value="NZ_SADD01000026.1"/>
</dbReference>
<accession>A0ABY0CMM6</accession>
<feature type="region of interest" description="Disordered" evidence="1">
    <location>
        <begin position="21"/>
        <end position="83"/>
    </location>
</feature>
<reference evidence="2 3" key="1">
    <citation type="submission" date="2019-01" db="EMBL/GenBank/DDBJ databases">
        <title>Lujinxingia litoralis gen. nov., sp. nov. and Lujinxingia sediminis gen. nov., sp. nov., new members in the order Bradymonadales, isolated from coastal sediment.</title>
        <authorList>
            <person name="Li C.-M."/>
        </authorList>
    </citation>
    <scope>NUCLEOTIDE SEQUENCE [LARGE SCALE GENOMIC DNA]</scope>
    <source>
        <strain evidence="2 3">SEH01</strain>
    </source>
</reference>
<sequence>MPPPPTTRHCAALALTTLLATGCGPSASPDHLSKGDGWEFEEPGSPDGSSGPGNLNDPNDSSGPGDPNEPNESDEPAGRYLQPLPEGFEVPLLDEAFVVRLEWEHLTDERPLVSRSVDLELITCITPPGQSFDRHHTEACISWSNPLSQWRIAGEAYPVRAGEDATRDGVAEQVGHPLLPAGRTHVGVRYHYGGYDARATLAIYLEGRRIWEDTRILTERDQTWYAAIFAWSNEPDIRENPVRIEPSPCTSESLGACAHDGLYAEEVLLEGADIDAE</sequence>
<keyword evidence="3" id="KW-1185">Reference proteome</keyword>
<name>A0ABY0CMM6_9DELT</name>
<evidence type="ECO:0000313" key="2">
    <source>
        <dbReference type="EMBL" id="RVU40417.1"/>
    </source>
</evidence>
<organism evidence="2 3">
    <name type="scientific">Lujinxingia sediminis</name>
    <dbReference type="NCBI Taxonomy" id="2480984"/>
    <lineage>
        <taxon>Bacteria</taxon>
        <taxon>Deltaproteobacteria</taxon>
        <taxon>Bradymonadales</taxon>
        <taxon>Lujinxingiaceae</taxon>
        <taxon>Lujinxingia</taxon>
    </lineage>
</organism>
<proteinExistence type="predicted"/>
<gene>
    <name evidence="2" type="ORF">EA187_20015</name>
</gene>
<dbReference type="Proteomes" id="UP000282926">
    <property type="component" value="Unassembled WGS sequence"/>
</dbReference>
<evidence type="ECO:0000256" key="1">
    <source>
        <dbReference type="SAM" id="MobiDB-lite"/>
    </source>
</evidence>
<dbReference type="EMBL" id="SADD01000026">
    <property type="protein sequence ID" value="RVU40417.1"/>
    <property type="molecule type" value="Genomic_DNA"/>
</dbReference>
<evidence type="ECO:0008006" key="4">
    <source>
        <dbReference type="Google" id="ProtNLM"/>
    </source>
</evidence>
<comment type="caution">
    <text evidence="2">The sequence shown here is derived from an EMBL/GenBank/DDBJ whole genome shotgun (WGS) entry which is preliminary data.</text>
</comment>
<evidence type="ECO:0000313" key="3">
    <source>
        <dbReference type="Proteomes" id="UP000282926"/>
    </source>
</evidence>
<protein>
    <recommendedName>
        <fullName evidence="4">DUF3047 domain-containing protein</fullName>
    </recommendedName>
</protein>